<name>A0A812VSC9_9DINO</name>
<keyword evidence="2" id="KW-0732">Signal</keyword>
<feature type="region of interest" description="Disordered" evidence="1">
    <location>
        <begin position="120"/>
        <end position="142"/>
    </location>
</feature>
<accession>A0A812VSC9</accession>
<keyword evidence="5" id="KW-1185">Reference proteome</keyword>
<proteinExistence type="predicted"/>
<reference evidence="4" key="1">
    <citation type="submission" date="2021-02" db="EMBL/GenBank/DDBJ databases">
        <authorList>
            <person name="Dougan E. K."/>
            <person name="Rhodes N."/>
            <person name="Thang M."/>
            <person name="Chan C."/>
        </authorList>
    </citation>
    <scope>NUCLEOTIDE SEQUENCE</scope>
</reference>
<dbReference type="PANTHER" id="PTHR48462">
    <property type="entry name" value="PROTEIN, PUTATIVE-RELATED"/>
    <property type="match status" value="1"/>
</dbReference>
<comment type="caution">
    <text evidence="4">The sequence shown here is derived from an EMBL/GenBank/DDBJ whole genome shotgun (WGS) entry which is preliminary data.</text>
</comment>
<dbReference type="OrthoDB" id="422033at2759"/>
<dbReference type="InterPro" id="IPR000477">
    <property type="entry name" value="RT_dom"/>
</dbReference>
<evidence type="ECO:0000259" key="3">
    <source>
        <dbReference type="Pfam" id="PF00078"/>
    </source>
</evidence>
<feature type="region of interest" description="Disordered" evidence="1">
    <location>
        <begin position="395"/>
        <end position="417"/>
    </location>
</feature>
<dbReference type="AlphaFoldDB" id="A0A812VSC9"/>
<feature type="signal peptide" evidence="2">
    <location>
        <begin position="1"/>
        <end position="19"/>
    </location>
</feature>
<feature type="chain" id="PRO_5032782197" description="Reverse transcriptase domain-containing protein" evidence="2">
    <location>
        <begin position="20"/>
        <end position="904"/>
    </location>
</feature>
<evidence type="ECO:0000313" key="4">
    <source>
        <dbReference type="EMBL" id="CAE7639923.1"/>
    </source>
</evidence>
<evidence type="ECO:0000256" key="2">
    <source>
        <dbReference type="SAM" id="SignalP"/>
    </source>
</evidence>
<dbReference type="EMBL" id="CAJNJA010030208">
    <property type="protein sequence ID" value="CAE7639923.1"/>
    <property type="molecule type" value="Genomic_DNA"/>
</dbReference>
<organism evidence="4 5">
    <name type="scientific">Symbiodinium necroappetens</name>
    <dbReference type="NCBI Taxonomy" id="1628268"/>
    <lineage>
        <taxon>Eukaryota</taxon>
        <taxon>Sar</taxon>
        <taxon>Alveolata</taxon>
        <taxon>Dinophyceae</taxon>
        <taxon>Suessiales</taxon>
        <taxon>Symbiodiniaceae</taxon>
        <taxon>Symbiodinium</taxon>
    </lineage>
</organism>
<dbReference type="Pfam" id="PF00078">
    <property type="entry name" value="RVT_1"/>
    <property type="match status" value="1"/>
</dbReference>
<evidence type="ECO:0000256" key="1">
    <source>
        <dbReference type="SAM" id="MobiDB-lite"/>
    </source>
</evidence>
<dbReference type="Proteomes" id="UP000601435">
    <property type="component" value="Unassembled WGS sequence"/>
</dbReference>
<dbReference type="PANTHER" id="PTHR48462:SF1">
    <property type="entry name" value="PROTEIN, PUTATIVE-RELATED"/>
    <property type="match status" value="1"/>
</dbReference>
<sequence length="904" mass="97427">MAPSPGFVARLLLALSCSALPALTSLALFGRRAPHEASPPHRLVAPLNRHRRRELTAFLNSCNWPPVDPSPEWDPLHGLGHRGCVRLRRPTRTLFRKQRASWCRQPRAWSGWPYRNQRIGEALNPGPGDPPRERSPARASSSSRVFCPVPGCPSADASTARGWPTHASMRPHLDAHSGGVLRGAVPADYCRTHGLDNCSVCGMLVAARFNGVHPRCRPSARTAVPSPASHPVGGGIAPDIDSLPDLATIFSANIPVLRHVPKAARGAWAQCLARALAQVAGHNSLRAWRELLILPKTVLRPAPRGGARRREQAARFTQRCCARWLEGERGEPWSESPARRPKQASEEDEAAVLARRHARCISLAGEGELSRACAALVDPPLLAESTEVLNSLRAKHPHASPARPGLQSLGPPSRRDVPDISSAEVLKAVRGFRRGSAPGPTGLRGDHVREALSTAHADEVTAHLTEVIRLLVHGEAPLELAPHLAGATLHAMPKGGDDVRPIAVGETWRRLAGKCLCSSLREAAAQNLWPLQAVDAAHTGHADKCFLQVDFRNAFNTIDRAAMLRQVRLHMPGLAPRAEWCYDHHSRLLFHHSPLLSEAGVQQGDPLGPLLFALTLQPALRAAAAGAAGQVPELTFAFLDDACLAGGSRQVAAGLTRLAVNHTGATCLLGAPIGPQAYTEDYTRTKRVEKATLLLQALQELPDPQTALLLLRHCAAYCRMVFALRVTPPQLLAGAACDFDSAVRACLEHFCTGPLPCEAWLQASLSTANGGLGLRHAARHAAAAYTASLSAVLQRCLALDPSYLPAWPLNDITVTLFNGHVLAADRLPTPVPPTVRQQQLSQALDRAAVQQLLTPGPNREAFRANLQLQRQPRAGAWLQAVPSEALGLALAPDIFRVLVKLRLR</sequence>
<protein>
    <recommendedName>
        <fullName evidence="3">Reverse transcriptase domain-containing protein</fullName>
    </recommendedName>
</protein>
<feature type="domain" description="Reverse transcriptase" evidence="3">
    <location>
        <begin position="534"/>
        <end position="650"/>
    </location>
</feature>
<feature type="non-terminal residue" evidence="4">
    <location>
        <position position="1"/>
    </location>
</feature>
<evidence type="ECO:0000313" key="5">
    <source>
        <dbReference type="Proteomes" id="UP000601435"/>
    </source>
</evidence>
<gene>
    <name evidence="4" type="ORF">SNEC2469_LOCUS18070</name>
</gene>